<accession>X1PXM4</accession>
<proteinExistence type="predicted"/>
<evidence type="ECO:0000313" key="1">
    <source>
        <dbReference type="EMBL" id="GAI61027.1"/>
    </source>
</evidence>
<reference evidence="1" key="1">
    <citation type="journal article" date="2014" name="Front. Microbiol.">
        <title>High frequency of phylogenetically diverse reductive dehalogenase-homologous genes in deep subseafloor sedimentary metagenomes.</title>
        <authorList>
            <person name="Kawai M."/>
            <person name="Futagami T."/>
            <person name="Toyoda A."/>
            <person name="Takaki Y."/>
            <person name="Nishi S."/>
            <person name="Hori S."/>
            <person name="Arai W."/>
            <person name="Tsubouchi T."/>
            <person name="Morono Y."/>
            <person name="Uchiyama I."/>
            <person name="Ito T."/>
            <person name="Fujiyama A."/>
            <person name="Inagaki F."/>
            <person name="Takami H."/>
        </authorList>
    </citation>
    <scope>NUCLEOTIDE SEQUENCE</scope>
    <source>
        <strain evidence="1">Expedition CK06-06</strain>
    </source>
</reference>
<name>X1PXM4_9ZZZZ</name>
<organism evidence="1">
    <name type="scientific">marine sediment metagenome</name>
    <dbReference type="NCBI Taxonomy" id="412755"/>
    <lineage>
        <taxon>unclassified sequences</taxon>
        <taxon>metagenomes</taxon>
        <taxon>ecological metagenomes</taxon>
    </lineage>
</organism>
<sequence>MANLFRQALEILDKNGGRTEEERELLSAAMIPLNVRDCPFPAEMTIGEGLEELAKIVEEAQ</sequence>
<dbReference type="EMBL" id="BARW01000208">
    <property type="protein sequence ID" value="GAI61027.1"/>
    <property type="molecule type" value="Genomic_DNA"/>
</dbReference>
<protein>
    <submittedName>
        <fullName evidence="1">Uncharacterized protein</fullName>
    </submittedName>
</protein>
<dbReference type="AlphaFoldDB" id="X1PXM4"/>
<gene>
    <name evidence="1" type="ORF">S12H4_01153</name>
</gene>
<comment type="caution">
    <text evidence="1">The sequence shown here is derived from an EMBL/GenBank/DDBJ whole genome shotgun (WGS) entry which is preliminary data.</text>
</comment>